<dbReference type="Proteomes" id="UP000682951">
    <property type="component" value="Unassembled WGS sequence"/>
</dbReference>
<keyword evidence="1" id="KW-1133">Transmembrane helix</keyword>
<organism evidence="2 3">
    <name type="scientific">Campylobacter anatolicus</name>
    <dbReference type="NCBI Taxonomy" id="2829105"/>
    <lineage>
        <taxon>Bacteria</taxon>
        <taxon>Pseudomonadati</taxon>
        <taxon>Campylobacterota</taxon>
        <taxon>Epsilonproteobacteria</taxon>
        <taxon>Campylobacterales</taxon>
        <taxon>Campylobacteraceae</taxon>
        <taxon>Campylobacter</taxon>
    </lineage>
</organism>
<proteinExistence type="predicted"/>
<reference evidence="2 3" key="1">
    <citation type="submission" date="2021-04" db="EMBL/GenBank/DDBJ databases">
        <title>Molecular and phenotypic characterization and identification of bacterial isolates recovered from the Anatolian ground squirrels (Spermophilus xanthoprymnus) and which have the potential to form a new species in the Campylobacter genus.</title>
        <authorList>
            <person name="Aydin F."/>
            <person name="Abay S."/>
            <person name="Kayman T."/>
            <person name="Karakaya E."/>
            <person name="Mustak H.K."/>
            <person name="Mustak I.B."/>
            <person name="Bilgin N."/>
            <person name="Duzler A."/>
            <person name="Sahin O."/>
            <person name="Guran O."/>
            <person name="Saticioglu I.B."/>
        </authorList>
    </citation>
    <scope>NUCLEOTIDE SEQUENCE [LARGE SCALE GENOMIC DNA]</scope>
    <source>
        <strain evidence="3">faydin-G24</strain>
    </source>
</reference>
<name>A0ABS5HHU2_9BACT</name>
<keyword evidence="3" id="KW-1185">Reference proteome</keyword>
<keyword evidence="1" id="KW-0472">Membrane</keyword>
<feature type="transmembrane region" description="Helical" evidence="1">
    <location>
        <begin position="6"/>
        <end position="25"/>
    </location>
</feature>
<evidence type="ECO:0000313" key="3">
    <source>
        <dbReference type="Proteomes" id="UP000682951"/>
    </source>
</evidence>
<evidence type="ECO:0008006" key="4">
    <source>
        <dbReference type="Google" id="ProtNLM"/>
    </source>
</evidence>
<dbReference type="RefSeq" id="WP_212140352.1">
    <property type="nucleotide sequence ID" value="NZ_JAGSSW010000003.1"/>
</dbReference>
<comment type="caution">
    <text evidence="2">The sequence shown here is derived from an EMBL/GenBank/DDBJ whole genome shotgun (WGS) entry which is preliminary data.</text>
</comment>
<dbReference type="EMBL" id="JAGSSW010000003">
    <property type="protein sequence ID" value="MBR8463815.1"/>
    <property type="molecule type" value="Genomic_DNA"/>
</dbReference>
<evidence type="ECO:0000313" key="2">
    <source>
        <dbReference type="EMBL" id="MBR8463815.1"/>
    </source>
</evidence>
<keyword evidence="1" id="KW-0812">Transmembrane</keyword>
<gene>
    <name evidence="2" type="ORF">KDD93_04395</name>
</gene>
<sequence length="149" mass="17456">MKGKNLAVIISISIIIFGWLFLEINGSYQLSFKAKFYYEIGNFQRSLELSQRAFELDKYNKMANTLLNQSRLAIKFSEYISLGDEYLSRIKSISQNKVTNADRERIRLMCDVMIEGYDELKSSPLLDDELKSKALRMRDNFIKLKNELF</sequence>
<accession>A0ABS5HHU2</accession>
<evidence type="ECO:0000256" key="1">
    <source>
        <dbReference type="SAM" id="Phobius"/>
    </source>
</evidence>
<protein>
    <recommendedName>
        <fullName evidence="4">Tetratricopeptide repeat protein</fullName>
    </recommendedName>
</protein>